<feature type="transmembrane region" description="Helical" evidence="5">
    <location>
        <begin position="439"/>
        <end position="462"/>
    </location>
</feature>
<dbReference type="AlphaFoldDB" id="A0A4Q7N1N9"/>
<protein>
    <submittedName>
        <fullName evidence="7">ACS family hexuronate transporter-like MFS transporter</fullName>
    </submittedName>
</protein>
<comment type="subcellular location">
    <subcellularLocation>
        <location evidence="1">Membrane</location>
        <topology evidence="1">Multi-pass membrane protein</topology>
    </subcellularLocation>
</comment>
<evidence type="ECO:0000313" key="8">
    <source>
        <dbReference type="Proteomes" id="UP000293874"/>
    </source>
</evidence>
<dbReference type="InterPro" id="IPR036259">
    <property type="entry name" value="MFS_trans_sf"/>
</dbReference>
<dbReference type="PROSITE" id="PS50850">
    <property type="entry name" value="MFS"/>
    <property type="match status" value="1"/>
</dbReference>
<dbReference type="Gene3D" id="1.20.1250.20">
    <property type="entry name" value="MFS general substrate transporter like domains"/>
    <property type="match status" value="2"/>
</dbReference>
<dbReference type="EMBL" id="SGXA01000001">
    <property type="protein sequence ID" value="RZS75530.1"/>
    <property type="molecule type" value="Genomic_DNA"/>
</dbReference>
<organism evidence="7 8">
    <name type="scientific">Pseudobacter ginsenosidimutans</name>
    <dbReference type="NCBI Taxonomy" id="661488"/>
    <lineage>
        <taxon>Bacteria</taxon>
        <taxon>Pseudomonadati</taxon>
        <taxon>Bacteroidota</taxon>
        <taxon>Chitinophagia</taxon>
        <taxon>Chitinophagales</taxon>
        <taxon>Chitinophagaceae</taxon>
        <taxon>Pseudobacter</taxon>
    </lineage>
</organism>
<evidence type="ECO:0000313" key="7">
    <source>
        <dbReference type="EMBL" id="RZS75530.1"/>
    </source>
</evidence>
<keyword evidence="2 5" id="KW-0812">Transmembrane</keyword>
<feature type="transmembrane region" description="Helical" evidence="5">
    <location>
        <begin position="379"/>
        <end position="399"/>
    </location>
</feature>
<feature type="transmembrane region" description="Helical" evidence="5">
    <location>
        <begin position="150"/>
        <end position="169"/>
    </location>
</feature>
<gene>
    <name evidence="7" type="ORF">EV199_1399</name>
</gene>
<dbReference type="PANTHER" id="PTHR11662:SF285">
    <property type="entry name" value="HEXURONATE TRANSPORTER"/>
    <property type="match status" value="1"/>
</dbReference>
<dbReference type="InterPro" id="IPR000849">
    <property type="entry name" value="Sugar_P_transporter"/>
</dbReference>
<proteinExistence type="predicted"/>
<keyword evidence="3 5" id="KW-1133">Transmembrane helix</keyword>
<reference evidence="7 8" key="1">
    <citation type="submission" date="2019-02" db="EMBL/GenBank/DDBJ databases">
        <title>Genomic Encyclopedia of Type Strains, Phase IV (KMG-IV): sequencing the most valuable type-strain genomes for metagenomic binning, comparative biology and taxonomic classification.</title>
        <authorList>
            <person name="Goeker M."/>
        </authorList>
    </citation>
    <scope>NUCLEOTIDE SEQUENCE [LARGE SCALE GENOMIC DNA]</scope>
    <source>
        <strain evidence="7 8">DSM 18116</strain>
    </source>
</reference>
<evidence type="ECO:0000256" key="1">
    <source>
        <dbReference type="ARBA" id="ARBA00004141"/>
    </source>
</evidence>
<keyword evidence="4 5" id="KW-0472">Membrane</keyword>
<dbReference type="InterPro" id="IPR020846">
    <property type="entry name" value="MFS_dom"/>
</dbReference>
<dbReference type="GO" id="GO:0016020">
    <property type="term" value="C:membrane"/>
    <property type="evidence" value="ECO:0007669"/>
    <property type="project" value="UniProtKB-SubCell"/>
</dbReference>
<keyword evidence="8" id="KW-1185">Reference proteome</keyword>
<feature type="domain" description="Major facilitator superfamily (MFS) profile" evidence="6">
    <location>
        <begin position="81"/>
        <end position="495"/>
    </location>
</feature>
<dbReference type="CDD" id="cd17319">
    <property type="entry name" value="MFS_ExuT_GudP_like"/>
    <property type="match status" value="1"/>
</dbReference>
<feature type="transmembrane region" description="Helical" evidence="5">
    <location>
        <begin position="241"/>
        <end position="258"/>
    </location>
</feature>
<accession>A0A4Q7N1N9</accession>
<dbReference type="Proteomes" id="UP000293874">
    <property type="component" value="Unassembled WGS sequence"/>
</dbReference>
<feature type="transmembrane region" description="Helical" evidence="5">
    <location>
        <begin position="120"/>
        <end position="138"/>
    </location>
</feature>
<dbReference type="GO" id="GO:0015134">
    <property type="term" value="F:hexuronate transmembrane transporter activity"/>
    <property type="evidence" value="ECO:0007669"/>
    <property type="project" value="TreeGrafter"/>
</dbReference>
<name>A0A4Q7N1N9_9BACT</name>
<evidence type="ECO:0000256" key="2">
    <source>
        <dbReference type="ARBA" id="ARBA00022692"/>
    </source>
</evidence>
<evidence type="ECO:0000259" key="6">
    <source>
        <dbReference type="PROSITE" id="PS50850"/>
    </source>
</evidence>
<evidence type="ECO:0000256" key="5">
    <source>
        <dbReference type="SAM" id="Phobius"/>
    </source>
</evidence>
<feature type="transmembrane region" description="Helical" evidence="5">
    <location>
        <begin position="79"/>
        <end position="99"/>
    </location>
</feature>
<feature type="transmembrane region" description="Helical" evidence="5">
    <location>
        <begin position="405"/>
        <end position="427"/>
    </location>
</feature>
<evidence type="ECO:0000256" key="3">
    <source>
        <dbReference type="ARBA" id="ARBA00022989"/>
    </source>
</evidence>
<dbReference type="PANTHER" id="PTHR11662">
    <property type="entry name" value="SOLUTE CARRIER FAMILY 17"/>
    <property type="match status" value="1"/>
</dbReference>
<dbReference type="InterPro" id="IPR050382">
    <property type="entry name" value="MFS_Na/Anion_cotransporter"/>
</dbReference>
<sequence length="502" mass="55801">MPGKSGHGNVSEEAHQRSFAHLSNPSLNHHSPAPVRFPAHLTWHITAATPKYKLIKKMNDLKPIEQIKNNRFQLKGLRWWIISLIGLATIINYIDRGAINFMWPYIYKDFGIADEDSKNTLALITTFFMIAYAIGQTVTGKMMDAIGTRLGMAVSIIGWSISIGLHALAKSILSFNIFRFLLGISEAGNWPGATKSNAEWFPPKERAIAQGIFGAGASIGGVIAAPVIAALFLAFGWKMTFLVIGVLGFLWLIPWLWINKNTPDKHPWITEEEKAHIQGGQMEASKPKATAVVYSWKELLQFRNTWGILTSRFFIDPVWWMFVTWLPTFLKEQYQFDMKQIGAFAWVPYFFAAVGGLTGGFYSSARIKRGVDAAKARKSAITIGSVIMLISLTVIAYYLDELKNQPSMAIACISATLFGFQFLINNLQTLPGDYFHGKNVGVVAGMGGTTAVAGTLITTWIVPVITKVSYTSFFIMGALMVPLAWCCIMFISSKKQFKQENI</sequence>
<comment type="caution">
    <text evidence="7">The sequence shown here is derived from an EMBL/GenBank/DDBJ whole genome shotgun (WGS) entry which is preliminary data.</text>
</comment>
<feature type="transmembrane region" description="Helical" evidence="5">
    <location>
        <begin position="346"/>
        <end position="367"/>
    </location>
</feature>
<dbReference type="Pfam" id="PF07690">
    <property type="entry name" value="MFS_1"/>
    <property type="match status" value="1"/>
</dbReference>
<feature type="transmembrane region" description="Helical" evidence="5">
    <location>
        <begin position="306"/>
        <end position="326"/>
    </location>
</feature>
<feature type="transmembrane region" description="Helical" evidence="5">
    <location>
        <begin position="468"/>
        <end position="491"/>
    </location>
</feature>
<dbReference type="PIRSF" id="PIRSF002808">
    <property type="entry name" value="Hexose_phosphate_transp"/>
    <property type="match status" value="1"/>
</dbReference>
<dbReference type="SUPFAM" id="SSF103473">
    <property type="entry name" value="MFS general substrate transporter"/>
    <property type="match status" value="1"/>
</dbReference>
<feature type="transmembrane region" description="Helical" evidence="5">
    <location>
        <begin position="212"/>
        <end position="235"/>
    </location>
</feature>
<evidence type="ECO:0000256" key="4">
    <source>
        <dbReference type="ARBA" id="ARBA00023136"/>
    </source>
</evidence>
<dbReference type="InterPro" id="IPR011701">
    <property type="entry name" value="MFS"/>
</dbReference>